<protein>
    <submittedName>
        <fullName evidence="1">Uncharacterized protein</fullName>
    </submittedName>
</protein>
<dbReference type="Proteomes" id="UP000199421">
    <property type="component" value="Unassembled WGS sequence"/>
</dbReference>
<proteinExistence type="predicted"/>
<name>A0A1H7LZ15_OLID1</name>
<sequence>MLQGLKALYIVILGGEAILFETNLRSFVRKFEGIEPDSRNFDYFYRRFRKERIFRLKVNEKEYTFQKLFEREKFPNR</sequence>
<evidence type="ECO:0000313" key="1">
    <source>
        <dbReference type="EMBL" id="SEL03547.1"/>
    </source>
</evidence>
<organism evidence="1 2">
    <name type="scientific">Olivibacter domesticus</name>
    <name type="common">Pseudosphingobacterium domesticum</name>
    <dbReference type="NCBI Taxonomy" id="407022"/>
    <lineage>
        <taxon>Bacteria</taxon>
        <taxon>Pseudomonadati</taxon>
        <taxon>Bacteroidota</taxon>
        <taxon>Sphingobacteriia</taxon>
        <taxon>Sphingobacteriales</taxon>
        <taxon>Sphingobacteriaceae</taxon>
        <taxon>Olivibacter</taxon>
    </lineage>
</organism>
<dbReference type="AlphaFoldDB" id="A0A1H7LZ15"/>
<reference evidence="2" key="1">
    <citation type="submission" date="2016-10" db="EMBL/GenBank/DDBJ databases">
        <authorList>
            <person name="Varghese N."/>
            <person name="Submissions S."/>
        </authorList>
    </citation>
    <scope>NUCLEOTIDE SEQUENCE [LARGE SCALE GENOMIC DNA]</scope>
    <source>
        <strain evidence="2">DSM 18733</strain>
    </source>
</reference>
<evidence type="ECO:0000313" key="2">
    <source>
        <dbReference type="Proteomes" id="UP000199421"/>
    </source>
</evidence>
<dbReference type="EMBL" id="FOAF01000001">
    <property type="protein sequence ID" value="SEL03547.1"/>
    <property type="molecule type" value="Genomic_DNA"/>
</dbReference>
<gene>
    <name evidence="1" type="ORF">SAMN05661044_01798</name>
</gene>
<keyword evidence="2" id="KW-1185">Reference proteome</keyword>
<accession>A0A1H7LZ15</accession>